<evidence type="ECO:0000313" key="5">
    <source>
        <dbReference type="EMBL" id="MER2289378.1"/>
    </source>
</evidence>
<dbReference type="SUPFAM" id="SSF58104">
    <property type="entry name" value="Methyl-accepting chemotaxis protein (MCP) signaling domain"/>
    <property type="match status" value="1"/>
</dbReference>
<dbReference type="EMBL" id="JBELQD010000013">
    <property type="protein sequence ID" value="MER2289378.1"/>
    <property type="molecule type" value="Genomic_DNA"/>
</dbReference>
<evidence type="ECO:0000256" key="2">
    <source>
        <dbReference type="PROSITE-ProRule" id="PRU00284"/>
    </source>
</evidence>
<dbReference type="Gene3D" id="1.10.287.950">
    <property type="entry name" value="Methyl-accepting chemotaxis protein"/>
    <property type="match status" value="1"/>
</dbReference>
<accession>A0ABV1R3L5</accession>
<dbReference type="PANTHER" id="PTHR32089:SF112">
    <property type="entry name" value="LYSOZYME-LIKE PROTEIN-RELATED"/>
    <property type="match status" value="1"/>
</dbReference>
<keyword evidence="1 2" id="KW-0807">Transducer</keyword>
<sequence>MALAKKSAIHTMPAATAPRESVSAPMGRSHLVAEAEKRKARTFARQQKAAERIASATAELSSGIAEAAAAAEELRKASEQIGVGAEQAAGAAQETMKAVNQGAVLIQAAKENATTSLRKTEALSDLVVQTAAQIDTSVAAITKASERQEASVKLVEELDRQASAIGEIVKAVARIADQTNLLALNAAIEAARAGQHGKGFAVVADEVRTLAETSE</sequence>
<dbReference type="PANTHER" id="PTHR32089">
    <property type="entry name" value="METHYL-ACCEPTING CHEMOTAXIS PROTEIN MCPB"/>
    <property type="match status" value="1"/>
</dbReference>
<dbReference type="RefSeq" id="WP_350378649.1">
    <property type="nucleotide sequence ID" value="NZ_JBELQD010000013.1"/>
</dbReference>
<evidence type="ECO:0000256" key="1">
    <source>
        <dbReference type="ARBA" id="ARBA00023224"/>
    </source>
</evidence>
<feature type="region of interest" description="Disordered" evidence="3">
    <location>
        <begin position="1"/>
        <end position="26"/>
    </location>
</feature>
<keyword evidence="6" id="KW-1185">Reference proteome</keyword>
<protein>
    <submittedName>
        <fullName evidence="5">Methyl-accepting chemotaxis protein</fullName>
    </submittedName>
</protein>
<proteinExistence type="predicted"/>
<name>A0ABV1R3L5_9HYPH</name>
<gene>
    <name evidence="5" type="ORF">ABS770_14010</name>
</gene>
<comment type="caution">
    <text evidence="5">The sequence shown here is derived from an EMBL/GenBank/DDBJ whole genome shotgun (WGS) entry which is preliminary data.</text>
</comment>
<evidence type="ECO:0000259" key="4">
    <source>
        <dbReference type="PROSITE" id="PS50111"/>
    </source>
</evidence>
<dbReference type="PROSITE" id="PS50111">
    <property type="entry name" value="CHEMOTAXIS_TRANSDUC_2"/>
    <property type="match status" value="1"/>
</dbReference>
<reference evidence="5" key="1">
    <citation type="submission" date="2024-06" db="EMBL/GenBank/DDBJ databases">
        <authorList>
            <person name="Campbell A.G."/>
        </authorList>
    </citation>
    <scope>NUCLEOTIDE SEQUENCE</scope>
    <source>
        <strain evidence="5">EM17</strain>
    </source>
</reference>
<dbReference type="Pfam" id="PF00015">
    <property type="entry name" value="MCPsignal"/>
    <property type="match status" value="1"/>
</dbReference>
<evidence type="ECO:0000313" key="6">
    <source>
        <dbReference type="Proteomes" id="UP001432995"/>
    </source>
</evidence>
<organism evidence="5 6">
    <name type="scientific">Methylobacterium brachiatum</name>
    <dbReference type="NCBI Taxonomy" id="269660"/>
    <lineage>
        <taxon>Bacteria</taxon>
        <taxon>Pseudomonadati</taxon>
        <taxon>Pseudomonadota</taxon>
        <taxon>Alphaproteobacteria</taxon>
        <taxon>Hyphomicrobiales</taxon>
        <taxon>Methylobacteriaceae</taxon>
        <taxon>Methylobacterium</taxon>
    </lineage>
</organism>
<evidence type="ECO:0000256" key="3">
    <source>
        <dbReference type="SAM" id="MobiDB-lite"/>
    </source>
</evidence>
<dbReference type="Proteomes" id="UP001432995">
    <property type="component" value="Unassembled WGS sequence"/>
</dbReference>
<feature type="domain" description="Methyl-accepting transducer" evidence="4">
    <location>
        <begin position="63"/>
        <end position="215"/>
    </location>
</feature>
<dbReference type="InterPro" id="IPR004089">
    <property type="entry name" value="MCPsignal_dom"/>
</dbReference>